<protein>
    <submittedName>
        <fullName evidence="2">Uncharacterized protein</fullName>
    </submittedName>
</protein>
<proteinExistence type="predicted"/>
<evidence type="ECO:0000313" key="2">
    <source>
        <dbReference type="EMBL" id="KAK4511384.1"/>
    </source>
</evidence>
<dbReference type="GeneID" id="89956285"/>
<name>A0AAN7HKM2_9FUNG</name>
<organism evidence="2 3">
    <name type="scientific">Mucor velutinosus</name>
    <dbReference type="NCBI Taxonomy" id="708070"/>
    <lineage>
        <taxon>Eukaryota</taxon>
        <taxon>Fungi</taxon>
        <taxon>Fungi incertae sedis</taxon>
        <taxon>Mucoromycota</taxon>
        <taxon>Mucoromycotina</taxon>
        <taxon>Mucoromycetes</taxon>
        <taxon>Mucorales</taxon>
        <taxon>Mucorineae</taxon>
        <taxon>Mucoraceae</taxon>
        <taxon>Mucor</taxon>
    </lineage>
</organism>
<evidence type="ECO:0000256" key="1">
    <source>
        <dbReference type="SAM" id="MobiDB-lite"/>
    </source>
</evidence>
<keyword evidence="3" id="KW-1185">Reference proteome</keyword>
<evidence type="ECO:0000313" key="3">
    <source>
        <dbReference type="Proteomes" id="UP001304243"/>
    </source>
</evidence>
<dbReference type="AlphaFoldDB" id="A0AAN7HKM2"/>
<dbReference type="Proteomes" id="UP001304243">
    <property type="component" value="Unassembled WGS sequence"/>
</dbReference>
<feature type="region of interest" description="Disordered" evidence="1">
    <location>
        <begin position="30"/>
        <end position="70"/>
    </location>
</feature>
<accession>A0AAN7HKM2</accession>
<dbReference type="EMBL" id="JASEJX010000030">
    <property type="protein sequence ID" value="KAK4511384.1"/>
    <property type="molecule type" value="Genomic_DNA"/>
</dbReference>
<feature type="compositionally biased region" description="Polar residues" evidence="1">
    <location>
        <begin position="37"/>
        <end position="47"/>
    </location>
</feature>
<gene>
    <name evidence="2" type="ORF">ATC70_012599</name>
</gene>
<feature type="compositionally biased region" description="Polar residues" evidence="1">
    <location>
        <begin position="55"/>
        <end position="70"/>
    </location>
</feature>
<dbReference type="RefSeq" id="XP_064678050.1">
    <property type="nucleotide sequence ID" value="XM_064831770.1"/>
</dbReference>
<reference evidence="2 3" key="1">
    <citation type="submission" date="2022-11" db="EMBL/GenBank/DDBJ databases">
        <title>Mucor velutinosus strain NIH1002 WGS.</title>
        <authorList>
            <person name="Subramanian P."/>
            <person name="Mullikin J.C."/>
            <person name="Segre J.A."/>
            <person name="Zelazny A.M."/>
        </authorList>
    </citation>
    <scope>NUCLEOTIDE SEQUENCE [LARGE SCALE GENOMIC DNA]</scope>
    <source>
        <strain evidence="2 3">NIH1002</strain>
    </source>
</reference>
<sequence>MALHYIIGFLILLKIIVNYLKRHTQLLAAEEKPHKQQPAQDDNTASKQLHDTSHLGGTSSKYMSTLAATI</sequence>
<comment type="caution">
    <text evidence="2">The sequence shown here is derived from an EMBL/GenBank/DDBJ whole genome shotgun (WGS) entry which is preliminary data.</text>
</comment>